<dbReference type="AlphaFoldDB" id="A0A0V0TQB0"/>
<evidence type="ECO:0000256" key="1">
    <source>
        <dbReference type="SAM" id="Phobius"/>
    </source>
</evidence>
<name>A0A0V0TQB0_9BILA</name>
<evidence type="ECO:0000313" key="2">
    <source>
        <dbReference type="EMBL" id="KRX40691.1"/>
    </source>
</evidence>
<dbReference type="Proteomes" id="UP000055048">
    <property type="component" value="Unassembled WGS sequence"/>
</dbReference>
<gene>
    <name evidence="2" type="ORF">T05_6337</name>
</gene>
<keyword evidence="3" id="KW-1185">Reference proteome</keyword>
<protein>
    <recommendedName>
        <fullName evidence="4">Transmembrane protein</fullName>
    </recommendedName>
</protein>
<accession>A0A0V0TQB0</accession>
<reference evidence="2 3" key="1">
    <citation type="submission" date="2015-01" db="EMBL/GenBank/DDBJ databases">
        <title>Evolution of Trichinella species and genotypes.</title>
        <authorList>
            <person name="Korhonen P.K."/>
            <person name="Edoardo P."/>
            <person name="Giuseppe L.R."/>
            <person name="Gasser R.B."/>
        </authorList>
    </citation>
    <scope>NUCLEOTIDE SEQUENCE [LARGE SCALE GENOMIC DNA]</scope>
    <source>
        <strain evidence="2">ISS417</strain>
    </source>
</reference>
<dbReference type="EMBL" id="JYDJ01000192">
    <property type="protein sequence ID" value="KRX40691.1"/>
    <property type="molecule type" value="Genomic_DNA"/>
</dbReference>
<sequence>MMIIYSYLACCLLSLSSFIRNFSIRSTCCVFKIRFMDGWMDDRFLLPYWLRGKKFFFFVPLANCVALFIFYFFSLCSLFRAGKQSQHFRPLLSFSLKSIIA</sequence>
<keyword evidence="1" id="KW-0472">Membrane</keyword>
<evidence type="ECO:0008006" key="4">
    <source>
        <dbReference type="Google" id="ProtNLM"/>
    </source>
</evidence>
<keyword evidence="1" id="KW-0812">Transmembrane</keyword>
<proteinExistence type="predicted"/>
<organism evidence="2 3">
    <name type="scientific">Trichinella murrelli</name>
    <dbReference type="NCBI Taxonomy" id="144512"/>
    <lineage>
        <taxon>Eukaryota</taxon>
        <taxon>Metazoa</taxon>
        <taxon>Ecdysozoa</taxon>
        <taxon>Nematoda</taxon>
        <taxon>Enoplea</taxon>
        <taxon>Dorylaimia</taxon>
        <taxon>Trichinellida</taxon>
        <taxon>Trichinellidae</taxon>
        <taxon>Trichinella</taxon>
    </lineage>
</organism>
<feature type="transmembrane region" description="Helical" evidence="1">
    <location>
        <begin position="55"/>
        <end position="79"/>
    </location>
</feature>
<keyword evidence="1" id="KW-1133">Transmembrane helix</keyword>
<evidence type="ECO:0000313" key="3">
    <source>
        <dbReference type="Proteomes" id="UP000055048"/>
    </source>
</evidence>
<comment type="caution">
    <text evidence="2">The sequence shown here is derived from an EMBL/GenBank/DDBJ whole genome shotgun (WGS) entry which is preliminary data.</text>
</comment>